<name>A0A9Q0YJW2_HOLLE</name>
<feature type="region of interest" description="Disordered" evidence="1">
    <location>
        <begin position="77"/>
        <end position="110"/>
    </location>
</feature>
<gene>
    <name evidence="2" type="ORF">HOLleu_36555</name>
</gene>
<feature type="compositionally biased region" description="Basic and acidic residues" evidence="1">
    <location>
        <begin position="84"/>
        <end position="100"/>
    </location>
</feature>
<dbReference type="OrthoDB" id="10063284at2759"/>
<dbReference type="Proteomes" id="UP001152320">
    <property type="component" value="Chromosome 19"/>
</dbReference>
<dbReference type="EMBL" id="JAIZAY010000019">
    <property type="protein sequence ID" value="KAJ8023965.1"/>
    <property type="molecule type" value="Genomic_DNA"/>
</dbReference>
<accession>A0A9Q0YJW2</accession>
<organism evidence="2 3">
    <name type="scientific">Holothuria leucospilota</name>
    <name type="common">Black long sea cucumber</name>
    <name type="synonym">Mertensiothuria leucospilota</name>
    <dbReference type="NCBI Taxonomy" id="206669"/>
    <lineage>
        <taxon>Eukaryota</taxon>
        <taxon>Metazoa</taxon>
        <taxon>Echinodermata</taxon>
        <taxon>Eleutherozoa</taxon>
        <taxon>Echinozoa</taxon>
        <taxon>Holothuroidea</taxon>
        <taxon>Aspidochirotacea</taxon>
        <taxon>Aspidochirotida</taxon>
        <taxon>Holothuriidae</taxon>
        <taxon>Holothuria</taxon>
    </lineage>
</organism>
<reference evidence="2" key="1">
    <citation type="submission" date="2021-10" db="EMBL/GenBank/DDBJ databases">
        <title>Tropical sea cucumber genome reveals ecological adaptation and Cuvierian tubules defense mechanism.</title>
        <authorList>
            <person name="Chen T."/>
        </authorList>
    </citation>
    <scope>NUCLEOTIDE SEQUENCE</scope>
    <source>
        <strain evidence="2">Nanhai2018</strain>
        <tissue evidence="2">Muscle</tissue>
    </source>
</reference>
<comment type="caution">
    <text evidence="2">The sequence shown here is derived from an EMBL/GenBank/DDBJ whole genome shotgun (WGS) entry which is preliminary data.</text>
</comment>
<sequence length="110" mass="13276">MSYDFLTILGFWDKILIRNDRVQERLQDPSMNFHDAVMDLKALRDHFNGEWEVLISESVEEGLNLCQEWEVEVERRRRRKKRMPRENSRDTGLTAKEETATTRIHLSVWR</sequence>
<evidence type="ECO:0000256" key="1">
    <source>
        <dbReference type="SAM" id="MobiDB-lite"/>
    </source>
</evidence>
<evidence type="ECO:0000313" key="3">
    <source>
        <dbReference type="Proteomes" id="UP001152320"/>
    </source>
</evidence>
<keyword evidence="3" id="KW-1185">Reference proteome</keyword>
<proteinExistence type="predicted"/>
<dbReference type="AlphaFoldDB" id="A0A9Q0YJW2"/>
<evidence type="ECO:0000313" key="2">
    <source>
        <dbReference type="EMBL" id="KAJ8023965.1"/>
    </source>
</evidence>
<protein>
    <submittedName>
        <fullName evidence="2">Uncharacterized protein</fullName>
    </submittedName>
</protein>